<accession>M5JN03</accession>
<dbReference type="Proteomes" id="UP000011971">
    <property type="component" value="Unassembled WGS sequence"/>
</dbReference>
<evidence type="ECO:0000313" key="2">
    <source>
        <dbReference type="Proteomes" id="UP000011971"/>
    </source>
</evidence>
<dbReference type="EMBL" id="AOGE01000038">
    <property type="protein sequence ID" value="ELT48387.1"/>
    <property type="molecule type" value="Genomic_DNA"/>
</dbReference>
<protein>
    <submittedName>
        <fullName evidence="1">Uncharacterized protein</fullName>
    </submittedName>
</protein>
<name>M5JN03_9HYPH</name>
<gene>
    <name evidence="1" type="ORF">D584_14694</name>
</gene>
<sequence length="113" mass="13034">MHTWNVPLPEETVRLDDEIVLNISDKNSSPCIDEKKSNHWKILAFRRDGTVLREFKITFEHEKTNGWTTSISDYDNNSETILSATCQTDTGNIDCKQRRVPGVIERGWILVTL</sequence>
<proteinExistence type="predicted"/>
<comment type="caution">
    <text evidence="1">The sequence shown here is derived from an EMBL/GenBank/DDBJ whole genome shotgun (WGS) entry which is preliminary data.</text>
</comment>
<dbReference type="AlphaFoldDB" id="M5JN03"/>
<organism evidence="1 2">
    <name type="scientific">Brucella intermedia M86</name>
    <dbReference type="NCBI Taxonomy" id="1234597"/>
    <lineage>
        <taxon>Bacteria</taxon>
        <taxon>Pseudomonadati</taxon>
        <taxon>Pseudomonadota</taxon>
        <taxon>Alphaproteobacteria</taxon>
        <taxon>Hyphomicrobiales</taxon>
        <taxon>Brucellaceae</taxon>
        <taxon>Brucella/Ochrobactrum group</taxon>
        <taxon>Brucella</taxon>
    </lineage>
</organism>
<reference evidence="1 2" key="1">
    <citation type="journal article" date="2013" name="Gut Pathog.">
        <title>Draft genome of Ochrobactrum intermedium strain M86 isolated from non-ulcer dyspeptic individual from India.</title>
        <authorList>
            <person name="Kulkarni G."/>
            <person name="Dhotre D."/>
            <person name="Dharne M."/>
            <person name="Shetty S."/>
            <person name="Chowdhury S."/>
            <person name="Misra V."/>
            <person name="Misra S."/>
            <person name="Patole M."/>
            <person name="Shouche Y."/>
        </authorList>
    </citation>
    <scope>NUCLEOTIDE SEQUENCE [LARGE SCALE GENOMIC DNA]</scope>
    <source>
        <strain evidence="1 2">M86</strain>
    </source>
</reference>
<evidence type="ECO:0000313" key="1">
    <source>
        <dbReference type="EMBL" id="ELT48387.1"/>
    </source>
</evidence>